<dbReference type="Proteomes" id="UP001081283">
    <property type="component" value="Unassembled WGS sequence"/>
</dbReference>
<comment type="caution">
    <text evidence="2">The sequence shown here is derived from an EMBL/GenBank/DDBJ whole genome shotgun (WGS) entry which is preliminary data.</text>
</comment>
<keyword evidence="1" id="KW-1133">Transmembrane helix</keyword>
<evidence type="ECO:0000256" key="1">
    <source>
        <dbReference type="SAM" id="Phobius"/>
    </source>
</evidence>
<gene>
    <name evidence="2" type="ORF">OEG82_23745</name>
</gene>
<feature type="transmembrane region" description="Helical" evidence="1">
    <location>
        <begin position="87"/>
        <end position="105"/>
    </location>
</feature>
<accession>A0ABT3YM63</accession>
<proteinExistence type="predicted"/>
<protein>
    <submittedName>
        <fullName evidence="2">Uncharacterized protein</fullName>
    </submittedName>
</protein>
<organism evidence="2 3">
    <name type="scientific">Hoeflea ulvae</name>
    <dbReference type="NCBI Taxonomy" id="2983764"/>
    <lineage>
        <taxon>Bacteria</taxon>
        <taxon>Pseudomonadati</taxon>
        <taxon>Pseudomonadota</taxon>
        <taxon>Alphaproteobacteria</taxon>
        <taxon>Hyphomicrobiales</taxon>
        <taxon>Rhizobiaceae</taxon>
        <taxon>Hoeflea</taxon>
    </lineage>
</organism>
<sequence length="108" mass="11405">MKDLLRILVSPLVWLASFSAVYALHGLVCQLDPGPSGLFGVSWGRITLGVAFVLAVLVQAGLLALLYSPRFGAAPGFARSVSRMSGWVGLAAALWTLFPTLVISSCGW</sequence>
<keyword evidence="1" id="KW-0812">Transmembrane</keyword>
<name>A0ABT3YM63_9HYPH</name>
<feature type="transmembrane region" description="Helical" evidence="1">
    <location>
        <begin position="47"/>
        <end position="67"/>
    </location>
</feature>
<evidence type="ECO:0000313" key="3">
    <source>
        <dbReference type="Proteomes" id="UP001081283"/>
    </source>
</evidence>
<keyword evidence="1" id="KW-0472">Membrane</keyword>
<reference evidence="2" key="1">
    <citation type="submission" date="2022-10" db="EMBL/GenBank/DDBJ databases">
        <title>Hoeflea sp. J2-29, isolated from marine algae.</title>
        <authorList>
            <person name="Kristyanto S."/>
            <person name="Kim J.M."/>
            <person name="Jeon C.O."/>
        </authorList>
    </citation>
    <scope>NUCLEOTIDE SEQUENCE</scope>
    <source>
        <strain evidence="2">J2-29</strain>
    </source>
</reference>
<dbReference type="EMBL" id="JAOVZQ010000002">
    <property type="protein sequence ID" value="MCY0096994.1"/>
    <property type="molecule type" value="Genomic_DNA"/>
</dbReference>
<dbReference type="RefSeq" id="WP_267615091.1">
    <property type="nucleotide sequence ID" value="NZ_JAOVZQ010000002.1"/>
</dbReference>
<evidence type="ECO:0000313" key="2">
    <source>
        <dbReference type="EMBL" id="MCY0096994.1"/>
    </source>
</evidence>
<keyword evidence="3" id="KW-1185">Reference proteome</keyword>